<accession>A0A2U1PJJ9</accession>
<evidence type="ECO:0000256" key="1">
    <source>
        <dbReference type="ARBA" id="ARBA00007626"/>
    </source>
</evidence>
<dbReference type="PANTHER" id="PTHR47933">
    <property type="entry name" value="PENTATRICOPEPTIDE REPEAT-CONTAINING PROTEIN 1, MITOCHONDRIAL"/>
    <property type="match status" value="1"/>
</dbReference>
<dbReference type="Gene3D" id="1.25.40.10">
    <property type="entry name" value="Tetratricopeptide repeat domain"/>
    <property type="match status" value="5"/>
</dbReference>
<feature type="repeat" description="PPR" evidence="3">
    <location>
        <begin position="451"/>
        <end position="485"/>
    </location>
</feature>
<evidence type="ECO:0000256" key="3">
    <source>
        <dbReference type="PROSITE-ProRule" id="PRU00708"/>
    </source>
</evidence>
<feature type="repeat" description="PPR" evidence="3">
    <location>
        <begin position="241"/>
        <end position="275"/>
    </location>
</feature>
<dbReference type="Pfam" id="PF13041">
    <property type="entry name" value="PPR_2"/>
    <property type="match status" value="4"/>
</dbReference>
<gene>
    <name evidence="4" type="ORF">CTI12_AA140210</name>
</gene>
<proteinExistence type="inferred from homology"/>
<sequence>MLNFTSSNSLKKKLLIIIFAASKSLQKHESISTLVPTHDQISRLILDQKTPQEALNTFKWASKQPHFTHSQSTYKALIHKLCVFRRFDIAHQMLDQMPIPPDEDIFITIVRGLGRARMVRQVVKVLDLMVSSFNVSPTLKIYNTILDVLVKEDIDIARAFYRRRMMECGVEGDMYTYGILMKGLCLTNRISDAFKLFQVMKSKGVIPNVVVCNTLVHALCKNGKLGIGRARSLISEMVVPNDVTFNILITAYCKQENIVQALVMLEKCFHLGFVPDVITVTKVLEILCRNDRAAEAVEVLERFEMKGGKIDVVAYNTLVKGFCNLRKPKAARRFLKEMELKGCLPNVDTYNALIFGFCESVLLDSALDMFYEMKTVGITWNFNTYDTLISGLCSGGRVEDAHKILELMEESRSTSFGHISPYNSIIYGLYKANRIDEALEFLTKMGTQFPRAIDRSTKILAFCEQGKTENAKKIYDQMIQEGSVPSILVIVTLIRGLCEETMVREAFEIMDQMLSIGYVPDASTLNPLVNTLCEEGKAGSALKFLEDMTGRGCLTDSGSYSPLICEFCKRGDFHKGLMLFVEMVEKGNIPNYASWNSLVQSLAKESTWLEEKTICSVNDLLEWILET</sequence>
<evidence type="ECO:0000313" key="5">
    <source>
        <dbReference type="Proteomes" id="UP000245207"/>
    </source>
</evidence>
<feature type="repeat" description="PPR" evidence="3">
    <location>
        <begin position="521"/>
        <end position="555"/>
    </location>
</feature>
<organism evidence="4 5">
    <name type="scientific">Artemisia annua</name>
    <name type="common">Sweet wormwood</name>
    <dbReference type="NCBI Taxonomy" id="35608"/>
    <lineage>
        <taxon>Eukaryota</taxon>
        <taxon>Viridiplantae</taxon>
        <taxon>Streptophyta</taxon>
        <taxon>Embryophyta</taxon>
        <taxon>Tracheophyta</taxon>
        <taxon>Spermatophyta</taxon>
        <taxon>Magnoliopsida</taxon>
        <taxon>eudicotyledons</taxon>
        <taxon>Gunneridae</taxon>
        <taxon>Pentapetalae</taxon>
        <taxon>asterids</taxon>
        <taxon>campanulids</taxon>
        <taxon>Asterales</taxon>
        <taxon>Asteraceae</taxon>
        <taxon>Asteroideae</taxon>
        <taxon>Anthemideae</taxon>
        <taxon>Artemisiinae</taxon>
        <taxon>Artemisia</taxon>
    </lineage>
</organism>
<dbReference type="InterPro" id="IPR051240">
    <property type="entry name" value="Mito_RNA-Proc/Resp"/>
</dbReference>
<dbReference type="Proteomes" id="UP000245207">
    <property type="component" value="Unassembled WGS sequence"/>
</dbReference>
<keyword evidence="2" id="KW-0677">Repeat</keyword>
<feature type="repeat" description="PPR" evidence="3">
    <location>
        <begin position="486"/>
        <end position="520"/>
    </location>
</feature>
<feature type="repeat" description="PPR" evidence="3">
    <location>
        <begin position="173"/>
        <end position="207"/>
    </location>
</feature>
<feature type="repeat" description="PPR" evidence="3">
    <location>
        <begin position="311"/>
        <end position="345"/>
    </location>
</feature>
<evidence type="ECO:0000256" key="2">
    <source>
        <dbReference type="ARBA" id="ARBA00022737"/>
    </source>
</evidence>
<dbReference type="STRING" id="35608.A0A2U1PJJ9"/>
<feature type="repeat" description="PPR" evidence="3">
    <location>
        <begin position="556"/>
        <end position="590"/>
    </location>
</feature>
<dbReference type="Pfam" id="PF01535">
    <property type="entry name" value="PPR"/>
    <property type="match status" value="4"/>
</dbReference>
<dbReference type="InterPro" id="IPR002885">
    <property type="entry name" value="PPR_rpt"/>
</dbReference>
<dbReference type="GO" id="GO:0003729">
    <property type="term" value="F:mRNA binding"/>
    <property type="evidence" value="ECO:0007669"/>
    <property type="project" value="TreeGrafter"/>
</dbReference>
<dbReference type="AlphaFoldDB" id="A0A2U1PJJ9"/>
<feature type="repeat" description="PPR" evidence="3">
    <location>
        <begin position="346"/>
        <end position="380"/>
    </location>
</feature>
<dbReference type="PANTHER" id="PTHR47933:SF59">
    <property type="entry name" value="SAP DOMAIN-CONTAINING PROTEIN"/>
    <property type="match status" value="1"/>
</dbReference>
<comment type="caution">
    <text evidence="4">The sequence shown here is derived from an EMBL/GenBank/DDBJ whole genome shotgun (WGS) entry which is preliminary data.</text>
</comment>
<reference evidence="4 5" key="1">
    <citation type="journal article" date="2018" name="Mol. Plant">
        <title>The genome of Artemisia annua provides insight into the evolution of Asteraceae family and artemisinin biosynthesis.</title>
        <authorList>
            <person name="Shen Q."/>
            <person name="Zhang L."/>
            <person name="Liao Z."/>
            <person name="Wang S."/>
            <person name="Yan T."/>
            <person name="Shi P."/>
            <person name="Liu M."/>
            <person name="Fu X."/>
            <person name="Pan Q."/>
            <person name="Wang Y."/>
            <person name="Lv Z."/>
            <person name="Lu X."/>
            <person name="Zhang F."/>
            <person name="Jiang W."/>
            <person name="Ma Y."/>
            <person name="Chen M."/>
            <person name="Hao X."/>
            <person name="Li L."/>
            <person name="Tang Y."/>
            <person name="Lv G."/>
            <person name="Zhou Y."/>
            <person name="Sun X."/>
            <person name="Brodelius P.E."/>
            <person name="Rose J.K.C."/>
            <person name="Tang K."/>
        </authorList>
    </citation>
    <scope>NUCLEOTIDE SEQUENCE [LARGE SCALE GENOMIC DNA]</scope>
    <source>
        <strain evidence="5">cv. Huhao1</strain>
        <tissue evidence="4">Leaf</tissue>
    </source>
</reference>
<dbReference type="InterPro" id="IPR011990">
    <property type="entry name" value="TPR-like_helical_dom_sf"/>
</dbReference>
<dbReference type="EMBL" id="PKPP01001075">
    <property type="protein sequence ID" value="PWA85892.1"/>
    <property type="molecule type" value="Genomic_DNA"/>
</dbReference>
<comment type="similarity">
    <text evidence="1">Belongs to the PPR family. P subfamily.</text>
</comment>
<protein>
    <submittedName>
        <fullName evidence="4">Pentatricopeptide repeat-containing protein, mitochondrial</fullName>
    </submittedName>
</protein>
<dbReference type="Pfam" id="PF12854">
    <property type="entry name" value="PPR_1"/>
    <property type="match status" value="1"/>
</dbReference>
<keyword evidence="5" id="KW-1185">Reference proteome</keyword>
<evidence type="ECO:0000313" key="4">
    <source>
        <dbReference type="EMBL" id="PWA85892.1"/>
    </source>
</evidence>
<dbReference type="PROSITE" id="PS51375">
    <property type="entry name" value="PPR"/>
    <property type="match status" value="9"/>
</dbReference>
<dbReference type="NCBIfam" id="TIGR00756">
    <property type="entry name" value="PPR"/>
    <property type="match status" value="10"/>
</dbReference>
<dbReference type="OrthoDB" id="185373at2759"/>
<feature type="repeat" description="PPR" evidence="3">
    <location>
        <begin position="381"/>
        <end position="415"/>
    </location>
</feature>
<name>A0A2U1PJJ9_ARTAN</name>